<name>U4TWY9_DENPD</name>
<keyword evidence="1" id="KW-1133">Transmembrane helix</keyword>
<feature type="transmembrane region" description="Helical" evidence="1">
    <location>
        <begin position="32"/>
        <end position="56"/>
    </location>
</feature>
<keyword evidence="1" id="KW-0812">Transmembrane</keyword>
<sequence length="179" mass="20551">MALRRIRFFSLILVFNQGGIISFPHSLGGRGAALVTLGLGFLIYQFYSANLMSFLLNVPMTVISTVNELLEARFEIGCEDILYNRDFLKYENSSIIREVLNRLQLKNGSGFLKPEKGLAWVKKGQYAFHVELSTAYSIIKDQFDEKTICELKEIPMFPVKQMHANYQKLSPFKDLIDVW</sequence>
<dbReference type="EMBL" id="KB631593">
    <property type="protein sequence ID" value="ERL84508.1"/>
    <property type="molecule type" value="Genomic_DNA"/>
</dbReference>
<dbReference type="Proteomes" id="UP000030742">
    <property type="component" value="Unassembled WGS sequence"/>
</dbReference>
<dbReference type="Gene3D" id="1.10.287.70">
    <property type="match status" value="1"/>
</dbReference>
<keyword evidence="1" id="KW-0472">Membrane</keyword>
<reference evidence="2 3" key="1">
    <citation type="journal article" date="2013" name="Genome Biol.">
        <title>Draft genome of the mountain pine beetle, Dendroctonus ponderosae Hopkins, a major forest pest.</title>
        <authorList>
            <person name="Keeling C.I."/>
            <person name="Yuen M.M."/>
            <person name="Liao N.Y."/>
            <person name="Docking T.R."/>
            <person name="Chan S.K."/>
            <person name="Taylor G.A."/>
            <person name="Palmquist D.L."/>
            <person name="Jackman S.D."/>
            <person name="Nguyen A."/>
            <person name="Li M."/>
            <person name="Henderson H."/>
            <person name="Janes J.K."/>
            <person name="Zhao Y."/>
            <person name="Pandoh P."/>
            <person name="Moore R."/>
            <person name="Sperling F.A."/>
            <person name="Huber D.P."/>
            <person name="Birol I."/>
            <person name="Jones S.J."/>
            <person name="Bohlmann J."/>
        </authorList>
    </citation>
    <scope>NUCLEOTIDE SEQUENCE</scope>
</reference>
<protein>
    <submittedName>
        <fullName evidence="2">Uncharacterized protein</fullName>
    </submittedName>
</protein>
<proteinExistence type="predicted"/>
<dbReference type="SUPFAM" id="SSF53850">
    <property type="entry name" value="Periplasmic binding protein-like II"/>
    <property type="match status" value="1"/>
</dbReference>
<evidence type="ECO:0000256" key="1">
    <source>
        <dbReference type="SAM" id="Phobius"/>
    </source>
</evidence>
<organism evidence="2 3">
    <name type="scientific">Dendroctonus ponderosae</name>
    <name type="common">Mountain pine beetle</name>
    <dbReference type="NCBI Taxonomy" id="77166"/>
    <lineage>
        <taxon>Eukaryota</taxon>
        <taxon>Metazoa</taxon>
        <taxon>Ecdysozoa</taxon>
        <taxon>Arthropoda</taxon>
        <taxon>Hexapoda</taxon>
        <taxon>Insecta</taxon>
        <taxon>Pterygota</taxon>
        <taxon>Neoptera</taxon>
        <taxon>Endopterygota</taxon>
        <taxon>Coleoptera</taxon>
        <taxon>Polyphaga</taxon>
        <taxon>Cucujiformia</taxon>
        <taxon>Curculionidae</taxon>
        <taxon>Scolytinae</taxon>
        <taxon>Dendroctonus</taxon>
    </lineage>
</organism>
<evidence type="ECO:0000313" key="3">
    <source>
        <dbReference type="Proteomes" id="UP000030742"/>
    </source>
</evidence>
<dbReference type="AlphaFoldDB" id="U4TWY9"/>
<gene>
    <name evidence="2" type="ORF">D910_01938</name>
</gene>
<accession>U4TWY9</accession>
<dbReference type="OrthoDB" id="413361at2759"/>
<evidence type="ECO:0000313" key="2">
    <source>
        <dbReference type="EMBL" id="ERL84508.1"/>
    </source>
</evidence>